<dbReference type="InterPro" id="IPR046906">
    <property type="entry name" value="Mab-21_HhH/H2TH-like"/>
</dbReference>
<dbReference type="Proteomes" id="UP000694844">
    <property type="component" value="Chromosome 8"/>
</dbReference>
<dbReference type="PANTHER" id="PTHR12419:SF11">
    <property type="entry name" value="OTU DOMAIN-CONTAINING PROTEIN DDB_G0284757"/>
    <property type="match status" value="1"/>
</dbReference>
<dbReference type="InterPro" id="IPR003323">
    <property type="entry name" value="OTU_dom"/>
</dbReference>
<dbReference type="PANTHER" id="PTHR12419">
    <property type="entry name" value="OTU DOMAIN CONTAINING PROTEIN"/>
    <property type="match status" value="1"/>
</dbReference>
<evidence type="ECO:0000313" key="4">
    <source>
        <dbReference type="RefSeq" id="XP_022297521.1"/>
    </source>
</evidence>
<sequence>MSSSTNLSHLIEKKICRKFVHGAYNNTGTIETDCDTGESNFQNIFTEPNLKKSTKNKKDNSSVSVLKTDTAEGFCEDLTKMQGNEGSKGNTPQNEDEENVQSSITVESLDEIDYFDSDEEHLETCSFRFDEYNVLDEFDKFPGKSGFKGGRYSEGIDRFKGLHIYRRSIQEFAKANNFEIHDLPADGNCMFRALSDQFMINGRLGYTAERLRIASIKYLRNHPYKKDGHHIQSFLCKETWDDYLERMTRKKEWGDHIILQALVDAFDLNITIFNVFEDDVRHNILQPESYRGRKQMEVFLGHIGEFHYLSLRPCSWTKFWPYKSLMYRTIACSHQKTPSERMAIIRKKLTALKANEVLSEDEIADMIEIYKDNQSTNDPNPLPGIQDNDKNEQFFETYSLNKTELKEAGETPDISGVFDQGPIDVLTGIPLPHLTYVLKQLLPATIIKPYRSHASLIYTQGSANAYLIGTSPVGMNVYLRDISKAQEKRAYYNKSDSCRNKAAIIPRNKVVRHVQIKNDSHLRTTFFADSSKTHAGYCHIKVLSKDTDASNQNIVQRGNDYYLKEIQIPPIDFLPPDLNITMTYEGLICDTFPAEALEWIDRKRKFSFPSHWIFQKILQHKCTLIKKAHPSSRDPDIEWKYDFSLADQIIFTAGLSKEQYEGFLMFKVLTENVCFHLQKNLKLKHLKAVYFKTLEEIPNEMWETNFSGCILFVINSLIACLKVRWLPHYFITSRNLIDCYSAKEINDICVNVECIRMFPLYVLQVTAENHGYNFAQKLIEIVMKDCKSFQHNKDVMTLFTEALIPGTLGIMRVFTRLGFYKTAFQQLVSLHEQMLLVKVPSDCICVPEFAEVFEIALKSFRQKSTRVNLAILFEKYFKTDVLCNVLDKQSTFAKDIQPWKISSEIVWMEIPFEKEADLSSLADYFFSCSMKEYRKRNSTLATATLVTAIACLQRCIKGNTISTNDIEDEELKEEIESQKEDILLKLKHRLKLCYIYIWHVTRLYLTLEPLVDHMDDIEKLCLELPEMASIVGSMFRYLHKKDKAEEYWEKANLKTGRRTS</sequence>
<dbReference type="OrthoDB" id="6112914at2759"/>
<evidence type="ECO:0000256" key="1">
    <source>
        <dbReference type="SAM" id="MobiDB-lite"/>
    </source>
</evidence>
<evidence type="ECO:0000313" key="3">
    <source>
        <dbReference type="Proteomes" id="UP000694844"/>
    </source>
</evidence>
<evidence type="ECO:0000259" key="2">
    <source>
        <dbReference type="PROSITE" id="PS50802"/>
    </source>
</evidence>
<organism evidence="3 4">
    <name type="scientific">Crassostrea virginica</name>
    <name type="common">Eastern oyster</name>
    <dbReference type="NCBI Taxonomy" id="6565"/>
    <lineage>
        <taxon>Eukaryota</taxon>
        <taxon>Metazoa</taxon>
        <taxon>Spiralia</taxon>
        <taxon>Lophotrochozoa</taxon>
        <taxon>Mollusca</taxon>
        <taxon>Bivalvia</taxon>
        <taxon>Autobranchia</taxon>
        <taxon>Pteriomorphia</taxon>
        <taxon>Ostreida</taxon>
        <taxon>Ostreoidea</taxon>
        <taxon>Ostreidae</taxon>
        <taxon>Crassostrea</taxon>
    </lineage>
</organism>
<dbReference type="GeneID" id="111106935"/>
<dbReference type="CDD" id="cd22758">
    <property type="entry name" value="OTU_232R-like"/>
    <property type="match status" value="1"/>
</dbReference>
<feature type="compositionally biased region" description="Polar residues" evidence="1">
    <location>
        <begin position="81"/>
        <end position="93"/>
    </location>
</feature>
<protein>
    <submittedName>
        <fullName evidence="4">Uncharacterized protein LOC111106935</fullName>
    </submittedName>
</protein>
<name>A0A8B8B2K0_CRAVI</name>
<gene>
    <name evidence="4" type="primary">LOC111106935</name>
</gene>
<reference evidence="4" key="1">
    <citation type="submission" date="2025-08" db="UniProtKB">
        <authorList>
            <consortium name="RefSeq"/>
        </authorList>
    </citation>
    <scope>IDENTIFICATION</scope>
    <source>
        <tissue evidence="4">Whole sample</tissue>
    </source>
</reference>
<dbReference type="RefSeq" id="XP_022297521.1">
    <property type="nucleotide sequence ID" value="XM_022441813.1"/>
</dbReference>
<dbReference type="SUPFAM" id="SSF54001">
    <property type="entry name" value="Cysteine proteinases"/>
    <property type="match status" value="1"/>
</dbReference>
<dbReference type="InterPro" id="IPR050704">
    <property type="entry name" value="Peptidase_C85-like"/>
</dbReference>
<dbReference type="GO" id="GO:0004843">
    <property type="term" value="F:cysteine-type deubiquitinase activity"/>
    <property type="evidence" value="ECO:0007669"/>
    <property type="project" value="TreeGrafter"/>
</dbReference>
<dbReference type="InterPro" id="IPR024810">
    <property type="entry name" value="MAB21L/cGLR"/>
</dbReference>
<dbReference type="GO" id="GO:0016579">
    <property type="term" value="P:protein deubiquitination"/>
    <property type="evidence" value="ECO:0007669"/>
    <property type="project" value="TreeGrafter"/>
</dbReference>
<dbReference type="Pfam" id="PF20266">
    <property type="entry name" value="Mab-21_C"/>
    <property type="match status" value="1"/>
</dbReference>
<keyword evidence="3" id="KW-1185">Reference proteome</keyword>
<dbReference type="AlphaFoldDB" id="A0A8B8B2K0"/>
<dbReference type="PROSITE" id="PS50802">
    <property type="entry name" value="OTU"/>
    <property type="match status" value="1"/>
</dbReference>
<dbReference type="Gene3D" id="1.10.1410.40">
    <property type="match status" value="1"/>
</dbReference>
<feature type="domain" description="OTU" evidence="2">
    <location>
        <begin position="178"/>
        <end position="314"/>
    </location>
</feature>
<proteinExistence type="predicted"/>
<feature type="region of interest" description="Disordered" evidence="1">
    <location>
        <begin position="80"/>
        <end position="101"/>
    </location>
</feature>
<accession>A0A8B8B2K0</accession>
<dbReference type="InterPro" id="IPR038765">
    <property type="entry name" value="Papain-like_cys_pep_sf"/>
</dbReference>
<dbReference type="KEGG" id="cvn:111106935"/>
<dbReference type="SMART" id="SM01265">
    <property type="entry name" value="Mab-21"/>
    <property type="match status" value="1"/>
</dbReference>
<dbReference type="Pfam" id="PF02338">
    <property type="entry name" value="OTU"/>
    <property type="match status" value="1"/>
</dbReference>
<dbReference type="Gene3D" id="3.90.70.80">
    <property type="match status" value="1"/>
</dbReference>